<keyword evidence="4" id="KW-1185">Reference proteome</keyword>
<keyword evidence="1" id="KW-0175">Coiled coil</keyword>
<organism evidence="3 4">
    <name type="scientific">Flavobacterium soyae</name>
    <dbReference type="NCBI Taxonomy" id="2903098"/>
    <lineage>
        <taxon>Bacteria</taxon>
        <taxon>Pseudomonadati</taxon>
        <taxon>Bacteroidota</taxon>
        <taxon>Flavobacteriia</taxon>
        <taxon>Flavobacteriales</taxon>
        <taxon>Flavobacteriaceae</taxon>
        <taxon>Flavobacterium</taxon>
    </lineage>
</organism>
<evidence type="ECO:0000256" key="1">
    <source>
        <dbReference type="SAM" id="Coils"/>
    </source>
</evidence>
<feature type="chain" id="PRO_5046291648" evidence="2">
    <location>
        <begin position="21"/>
        <end position="324"/>
    </location>
</feature>
<evidence type="ECO:0000256" key="2">
    <source>
        <dbReference type="SAM" id="SignalP"/>
    </source>
</evidence>
<evidence type="ECO:0000313" key="3">
    <source>
        <dbReference type="EMBL" id="WYZ20611.1"/>
    </source>
</evidence>
<proteinExistence type="predicted"/>
<name>A0ABZ2ULJ7_9FLAO</name>
<keyword evidence="2" id="KW-0732">Signal</keyword>
<feature type="coiled-coil region" evidence="1">
    <location>
        <begin position="283"/>
        <end position="320"/>
    </location>
</feature>
<dbReference type="EMBL" id="CP150845">
    <property type="protein sequence ID" value="WYZ20611.1"/>
    <property type="molecule type" value="Genomic_DNA"/>
</dbReference>
<protein>
    <submittedName>
        <fullName evidence="3">Uncharacterized protein</fullName>
    </submittedName>
</protein>
<reference evidence="3 4" key="1">
    <citation type="submission" date="2024-03" db="EMBL/GenBank/DDBJ databases">
        <title>Flavobacterium soyae.</title>
        <authorList>
            <person name="Zheng W."/>
        </authorList>
    </citation>
    <scope>NUCLEOTIDE SEQUENCE [LARGE SCALE GENOMIC DNA]</scope>
    <source>
        <strain evidence="3 4">55</strain>
    </source>
</reference>
<evidence type="ECO:0000313" key="4">
    <source>
        <dbReference type="Proteomes" id="UP001623852"/>
    </source>
</evidence>
<dbReference type="RefSeq" id="WP_406844740.1">
    <property type="nucleotide sequence ID" value="NZ_CP150845.1"/>
</dbReference>
<sequence>MKKNLFILTLLILCSPLLSAKAYKAVYINEYESSVTFPAGYTIGDYIEFVKVSPLSAGASGNYQVSINYTRGGIAAAATHLASLSHANPALWREVGRTNNNPHVGTNTNFTIDCNTEYLNPRFRIRAINTYGTTTVPITVYIKVVSLNSNGAFTALNVIGNDLAVSKFLPMTTDWDLYVGNNYTANGASLAIKAIQNGNVGIGTSNPTEKLTVAGNIHAREVKVTVNAGADFVFENDYNLNSLDFLDKFIKENKHLPEIASAQEMQKDGINLSEMNIKLLQKMEELTLYVIEQNKEIKDLKIQNEMLKKFSERLTKIERDISKL</sequence>
<accession>A0ABZ2ULJ7</accession>
<gene>
    <name evidence="3" type="ORF">AABD74_03915</name>
</gene>
<feature type="signal peptide" evidence="2">
    <location>
        <begin position="1"/>
        <end position="20"/>
    </location>
</feature>
<dbReference type="Proteomes" id="UP001623852">
    <property type="component" value="Chromosome"/>
</dbReference>